<evidence type="ECO:0000313" key="11">
    <source>
        <dbReference type="Proteomes" id="UP001497382"/>
    </source>
</evidence>
<evidence type="ECO:0000313" key="10">
    <source>
        <dbReference type="EMBL" id="CAL1268479.1"/>
    </source>
</evidence>
<proteinExistence type="predicted"/>
<dbReference type="PANTHER" id="PTHR11640:SF136">
    <property type="entry name" value="NEPHRIN"/>
    <property type="match status" value="1"/>
</dbReference>
<reference evidence="10 11" key="1">
    <citation type="submission" date="2024-04" db="EMBL/GenBank/DDBJ databases">
        <authorList>
            <person name="Rising A."/>
            <person name="Reimegard J."/>
            <person name="Sonavane S."/>
            <person name="Akerstrom W."/>
            <person name="Nylinder S."/>
            <person name="Hedman E."/>
            <person name="Kallberg Y."/>
        </authorList>
    </citation>
    <scope>NUCLEOTIDE SEQUENCE [LARGE SCALE GENOMIC DNA]</scope>
</reference>
<evidence type="ECO:0000256" key="2">
    <source>
        <dbReference type="ARBA" id="ARBA00023136"/>
    </source>
</evidence>
<dbReference type="Pfam" id="PF08205">
    <property type="entry name" value="C2-set_2"/>
    <property type="match status" value="3"/>
</dbReference>
<dbReference type="InterPro" id="IPR036179">
    <property type="entry name" value="Ig-like_dom_sf"/>
</dbReference>
<feature type="transmembrane region" description="Helical" evidence="7">
    <location>
        <begin position="936"/>
        <end position="959"/>
    </location>
</feature>
<protein>
    <recommendedName>
        <fullName evidence="9">Ig-like domain-containing protein</fullName>
    </recommendedName>
</protein>
<feature type="domain" description="Ig-like" evidence="9">
    <location>
        <begin position="126"/>
        <end position="227"/>
    </location>
</feature>
<dbReference type="PROSITE" id="PS00290">
    <property type="entry name" value="IG_MHC"/>
    <property type="match status" value="1"/>
</dbReference>
<keyword evidence="7" id="KW-1133">Transmembrane helix</keyword>
<feature type="domain" description="Ig-like" evidence="9">
    <location>
        <begin position="804"/>
        <end position="908"/>
    </location>
</feature>
<keyword evidence="2 7" id="KW-0472">Membrane</keyword>
<evidence type="ECO:0000256" key="6">
    <source>
        <dbReference type="SAM" id="MobiDB-lite"/>
    </source>
</evidence>
<dbReference type="GO" id="GO:0098609">
    <property type="term" value="P:cell-cell adhesion"/>
    <property type="evidence" value="ECO:0007669"/>
    <property type="project" value="TreeGrafter"/>
</dbReference>
<evidence type="ECO:0000256" key="8">
    <source>
        <dbReference type="SAM" id="SignalP"/>
    </source>
</evidence>
<feature type="domain" description="Ig-like" evidence="9">
    <location>
        <begin position="725"/>
        <end position="800"/>
    </location>
</feature>
<keyword evidence="3" id="KW-1015">Disulfide bond</keyword>
<dbReference type="InterPro" id="IPR003599">
    <property type="entry name" value="Ig_sub"/>
</dbReference>
<dbReference type="InterPro" id="IPR013098">
    <property type="entry name" value="Ig_I-set"/>
</dbReference>
<dbReference type="Gene3D" id="2.60.40.10">
    <property type="entry name" value="Immunoglobulins"/>
    <property type="match status" value="9"/>
</dbReference>
<sequence length="1161" mass="128048">MKHFLKLIILVLIVVIEDILCENQYFRVRPTDQESKEGDDVEFQCHIGNRGGDVQWSKDGFLLGFDPKIPGYPRYYMDVNEEEGVYNLHIKSVNFQDEGEFQCQVGPAMNHTPIRAAAQLRILIPPDYLTVNGLGQASTMEVNENVTVRLTCQAVGSKPAAQLKWYKNNVEVPKDSVHNEEKEGKSRFIASSYLKIRPLVPDDGAKFACEAFHKALDHRMRNEVTLSVLHSPGPPRIEGYEEGNIVKAGEALTLLCISEGGNPPPQLIWYRSNVQIDSTYYQILGETATANNLTFIVSAADNTGSYHCKTSNAATKEPLTASIKLSVYYLSNKLWIHGPAEAPRGSTVTLSCETDVSNPKSELSWTVDGQPVETAEENVRETTDGWITTSNITITLNRQEPDMKLFSCYAKNPHVSGTASTTHKLRVVYPPKPPIILGYDAGTPLQVGDMQKFNCVAVGGNPPAMLNWYKGDREISTPVITSGNSVSSELVIRVQLSDNGAFYRCEANNSALKKPLSAFVRLFVRFPPVNVTTTVQPLDPRVGDNVTLTCTSASSNPMSRISWKRNGAFVRDHREETMSSVYGGIATRSRISLLVTSSDDKSQFTCLAKSDEFKTAVTDSFTLRIRHAPVFLQSSYTVEVNERSSTTINMTAKAFPEHIIYAWSRNGVPLDGKDVPRRIVAEGPILTVRNASRADSGAYTCVAENDEGQTKATVTLNVLYGATVESVIIASPSGPVFEGSEATLECKATAHPAKTEMIKWRIKGLPRNGRPTLDSTKSILHISNVSRDLRGPVECWADNGIGGPSVLSVLLNVLYKPLIINNGGELDSDIVRLKCVVDATPNVTVTWTFNGTVLRVRSDKYSVTLTQKGEVQWTSILTVSDIDSADYGIYTCVAKNSLGYDSADIILNDKGVIPDVATPSLSPKDRQNRFHSLKSWWIPAAVGASALFLLCCVLFICCLRKRSNRTTPERARETRHIDISNLTADEVCNKLLLSGDVKSILFCAEKQHMPLHDYKGHSVFTIEDTYKIDKLRTRPLDIEEKDQDNKSIDGVLKETFLEEIHPPLDKTKDDCPDILRNENCLCLTTSKDSGEPCTSPQSDSPESPRYTSTPSGSTGSCLSVYHEKTSIRSLAGDAESAAAVVKLHPIMVLRIDEDAYKYTES</sequence>
<dbReference type="InterPro" id="IPR013783">
    <property type="entry name" value="Ig-like_fold"/>
</dbReference>
<evidence type="ECO:0000256" key="3">
    <source>
        <dbReference type="ARBA" id="ARBA00023157"/>
    </source>
</evidence>
<dbReference type="PROSITE" id="PS50835">
    <property type="entry name" value="IG_LIKE"/>
    <property type="match status" value="9"/>
</dbReference>
<dbReference type="InterPro" id="IPR013162">
    <property type="entry name" value="CD80_C2-set"/>
</dbReference>
<feature type="domain" description="Ig-like" evidence="9">
    <location>
        <begin position="629"/>
        <end position="717"/>
    </location>
</feature>
<dbReference type="Pfam" id="PF07679">
    <property type="entry name" value="I-set"/>
    <property type="match status" value="3"/>
</dbReference>
<keyword evidence="8" id="KW-0732">Signal</keyword>
<dbReference type="InterPro" id="IPR003006">
    <property type="entry name" value="Ig/MHC_CS"/>
</dbReference>
<keyword evidence="4" id="KW-0325">Glycoprotein</keyword>
<evidence type="ECO:0000256" key="4">
    <source>
        <dbReference type="ARBA" id="ARBA00023180"/>
    </source>
</evidence>
<dbReference type="InterPro" id="IPR003598">
    <property type="entry name" value="Ig_sub2"/>
</dbReference>
<keyword evidence="5" id="KW-0393">Immunoglobulin domain</keyword>
<keyword evidence="11" id="KW-1185">Reference proteome</keyword>
<dbReference type="GO" id="GO:0005911">
    <property type="term" value="C:cell-cell junction"/>
    <property type="evidence" value="ECO:0007669"/>
    <property type="project" value="TreeGrafter"/>
</dbReference>
<feature type="domain" description="Ig-like" evidence="9">
    <location>
        <begin position="345"/>
        <end position="426"/>
    </location>
</feature>
<dbReference type="Pfam" id="PF13895">
    <property type="entry name" value="Ig_2"/>
    <property type="match status" value="1"/>
</dbReference>
<keyword evidence="7" id="KW-0812">Transmembrane</keyword>
<evidence type="ECO:0000259" key="9">
    <source>
        <dbReference type="PROSITE" id="PS50835"/>
    </source>
</evidence>
<comment type="caution">
    <text evidence="10">The sequence shown here is derived from an EMBL/GenBank/DDBJ whole genome shotgun (WGS) entry which is preliminary data.</text>
</comment>
<name>A0AAV1ZAK1_9ARAC</name>
<feature type="signal peptide" evidence="8">
    <location>
        <begin position="1"/>
        <end position="21"/>
    </location>
</feature>
<feature type="domain" description="Ig-like" evidence="9">
    <location>
        <begin position="24"/>
        <end position="105"/>
    </location>
</feature>
<dbReference type="PANTHER" id="PTHR11640">
    <property type="entry name" value="NEPHRIN"/>
    <property type="match status" value="1"/>
</dbReference>
<feature type="region of interest" description="Disordered" evidence="6">
    <location>
        <begin position="1087"/>
        <end position="1116"/>
    </location>
</feature>
<organism evidence="10 11">
    <name type="scientific">Larinioides sclopetarius</name>
    <dbReference type="NCBI Taxonomy" id="280406"/>
    <lineage>
        <taxon>Eukaryota</taxon>
        <taxon>Metazoa</taxon>
        <taxon>Ecdysozoa</taxon>
        <taxon>Arthropoda</taxon>
        <taxon>Chelicerata</taxon>
        <taxon>Arachnida</taxon>
        <taxon>Araneae</taxon>
        <taxon>Araneomorphae</taxon>
        <taxon>Entelegynae</taxon>
        <taxon>Araneoidea</taxon>
        <taxon>Araneidae</taxon>
        <taxon>Larinioides</taxon>
    </lineage>
</organism>
<dbReference type="Pfam" id="PF13927">
    <property type="entry name" value="Ig_3"/>
    <property type="match status" value="2"/>
</dbReference>
<dbReference type="SMART" id="SM00409">
    <property type="entry name" value="IG"/>
    <property type="match status" value="9"/>
</dbReference>
<feature type="domain" description="Ig-like" evidence="9">
    <location>
        <begin position="235"/>
        <end position="326"/>
    </location>
</feature>
<dbReference type="Proteomes" id="UP001497382">
    <property type="component" value="Unassembled WGS sequence"/>
</dbReference>
<evidence type="ECO:0000256" key="7">
    <source>
        <dbReference type="SAM" id="Phobius"/>
    </source>
</evidence>
<feature type="chain" id="PRO_5043505887" description="Ig-like domain-containing protein" evidence="8">
    <location>
        <begin position="22"/>
        <end position="1161"/>
    </location>
</feature>
<feature type="domain" description="Ig-like" evidence="9">
    <location>
        <begin position="433"/>
        <end position="517"/>
    </location>
</feature>
<dbReference type="GO" id="GO:0050839">
    <property type="term" value="F:cell adhesion molecule binding"/>
    <property type="evidence" value="ECO:0007669"/>
    <property type="project" value="TreeGrafter"/>
</dbReference>
<gene>
    <name evidence="10" type="ORF">LARSCL_LOCUS4188</name>
</gene>
<comment type="subcellular location">
    <subcellularLocation>
        <location evidence="1">Membrane</location>
        <topology evidence="1">Single-pass type I membrane protein</topology>
    </subcellularLocation>
</comment>
<dbReference type="InterPro" id="IPR007110">
    <property type="entry name" value="Ig-like_dom"/>
</dbReference>
<accession>A0AAV1ZAK1</accession>
<dbReference type="InterPro" id="IPR051275">
    <property type="entry name" value="Cell_adhesion_signaling"/>
</dbReference>
<dbReference type="GO" id="GO:0005886">
    <property type="term" value="C:plasma membrane"/>
    <property type="evidence" value="ECO:0007669"/>
    <property type="project" value="TreeGrafter"/>
</dbReference>
<evidence type="ECO:0000256" key="5">
    <source>
        <dbReference type="ARBA" id="ARBA00023319"/>
    </source>
</evidence>
<dbReference type="SUPFAM" id="SSF48726">
    <property type="entry name" value="Immunoglobulin"/>
    <property type="match status" value="9"/>
</dbReference>
<dbReference type="SMART" id="SM00408">
    <property type="entry name" value="IGc2"/>
    <property type="match status" value="9"/>
</dbReference>
<evidence type="ECO:0000256" key="1">
    <source>
        <dbReference type="ARBA" id="ARBA00004479"/>
    </source>
</evidence>
<dbReference type="AlphaFoldDB" id="A0AAV1ZAK1"/>
<feature type="domain" description="Ig-like" evidence="9">
    <location>
        <begin position="527"/>
        <end position="622"/>
    </location>
</feature>
<dbReference type="EMBL" id="CAXIEN010000034">
    <property type="protein sequence ID" value="CAL1268479.1"/>
    <property type="molecule type" value="Genomic_DNA"/>
</dbReference>